<keyword evidence="6" id="KW-1185">Reference proteome</keyword>
<dbReference type="SUPFAM" id="SSF49899">
    <property type="entry name" value="Concanavalin A-like lectins/glucanases"/>
    <property type="match status" value="1"/>
</dbReference>
<evidence type="ECO:0000313" key="5">
    <source>
        <dbReference type="EMBL" id="TBW53328.1"/>
    </source>
</evidence>
<sequence>MPPRQQSIQGHRMTHSNPLPEVDSDPFRLNRRQFMNHTLAFLSMALTGCVDIEDSDSQASASGASALASSTPECRLADTASDEIAPRTRFAHPGLLNTSADFERMRTKVANAVEPWISGWKALTSSYAYSLDEPLRPTVEIERPGNYGNMIIDMQQAYALALVWQVSGDTRYADRAVEYLDAWSSTVTSVTGSQDRFLASGLAGYQWACTGEIMRTYEGWTTEGLARFQSMLSDYFLPLCRQFLTEHNGLEWTKITNYWANWDLCNMCGMLAIGVFCDDPDTYNEAIQYFKHGRGNGAIGHAVQHVHPGHLGQWQESSRDQGHSTLGIALIGSFCEMAWNQGDDLYGYRNNRVLAGAEYVAASNHVLPSGDFVELPFTRFRNIHGLQTGISNKARPHSRAFWEIIYNHYVNRRGLSAPWVSRMVEKFRPEGIARGYGDQPAFGTLTFAQEATPVTTPSSGVTVRIVDGAARLDWWGCANAQHYEVQRSLSACEGYRTIATIGADKTRTYTDNPGDGTWYYRINAQTPQGMLVSNEPVMVSMPGELIFHLRLDEGSGTHASDATGRTEGGILQGDASWSAGHNGLPCVELSGASGSCVELPPNLLKDVADCTIAVWAWVPENPPRDCWIFSFGHNDVSYFGCRARFQYNPWSDRMRCEITKNSSGNHNAVDLIHSLNFHPQNWLGNPDGSFDPDAAKIRQWVHIAMTLKGQTGVLYIDGEPMNSGETFLMAPFQLDDTPQNWLGRATNTWNPMFAGRLQDFRIYNRALSITEIQALASS</sequence>
<accession>A0ABY1ZHQ3</accession>
<dbReference type="Gene3D" id="1.50.10.100">
    <property type="entry name" value="Chondroitin AC/alginate lyase"/>
    <property type="match status" value="1"/>
</dbReference>
<dbReference type="EMBL" id="SJDL01000025">
    <property type="protein sequence ID" value="TBW53328.1"/>
    <property type="molecule type" value="Genomic_DNA"/>
</dbReference>
<dbReference type="InterPro" id="IPR008397">
    <property type="entry name" value="Alginate_lyase_dom"/>
</dbReference>
<proteinExistence type="predicted"/>
<dbReference type="InterPro" id="IPR008929">
    <property type="entry name" value="Chondroitin_lyas"/>
</dbReference>
<evidence type="ECO:0000256" key="2">
    <source>
        <dbReference type="ARBA" id="ARBA00023239"/>
    </source>
</evidence>
<evidence type="ECO:0000313" key="6">
    <source>
        <dbReference type="Proteomes" id="UP000313645"/>
    </source>
</evidence>
<protein>
    <recommendedName>
        <fullName evidence="4">Alginate lyase domain-containing protein</fullName>
    </recommendedName>
</protein>
<dbReference type="InterPro" id="IPR013320">
    <property type="entry name" value="ConA-like_dom_sf"/>
</dbReference>
<dbReference type="InterPro" id="IPR013783">
    <property type="entry name" value="Ig-like_fold"/>
</dbReference>
<keyword evidence="1" id="KW-0732">Signal</keyword>
<feature type="region of interest" description="Disordered" evidence="3">
    <location>
        <begin position="1"/>
        <end position="24"/>
    </location>
</feature>
<evidence type="ECO:0000256" key="3">
    <source>
        <dbReference type="SAM" id="MobiDB-lite"/>
    </source>
</evidence>
<dbReference type="Gene3D" id="2.60.120.200">
    <property type="match status" value="1"/>
</dbReference>
<dbReference type="Proteomes" id="UP000313645">
    <property type="component" value="Unassembled WGS sequence"/>
</dbReference>
<name>A0ABY1ZHQ3_9GAMM</name>
<dbReference type="Pfam" id="PF05426">
    <property type="entry name" value="Alginate_lyase"/>
    <property type="match status" value="1"/>
</dbReference>
<reference evidence="5 6" key="1">
    <citation type="submission" date="2019-02" db="EMBL/GenBank/DDBJ databases">
        <title>Marinobacter halodurans sp. nov., a marine bacterium isolated from sea tidal flat.</title>
        <authorList>
            <person name="Yoo Y."/>
            <person name="Lee D.W."/>
            <person name="Kim B.S."/>
            <person name="Kim J.-J."/>
        </authorList>
    </citation>
    <scope>NUCLEOTIDE SEQUENCE [LARGE SCALE GENOMIC DNA]</scope>
    <source>
        <strain evidence="5 6">YJ-S3-2</strain>
    </source>
</reference>
<dbReference type="SUPFAM" id="SSF48230">
    <property type="entry name" value="Chondroitin AC/alginate lyase"/>
    <property type="match status" value="1"/>
</dbReference>
<gene>
    <name evidence="5" type="ORF">EZI54_15200</name>
</gene>
<feature type="domain" description="Alginate lyase" evidence="4">
    <location>
        <begin position="146"/>
        <end position="362"/>
    </location>
</feature>
<dbReference type="Gene3D" id="2.60.40.10">
    <property type="entry name" value="Immunoglobulins"/>
    <property type="match status" value="1"/>
</dbReference>
<keyword evidence="2" id="KW-0456">Lyase</keyword>
<evidence type="ECO:0000259" key="4">
    <source>
        <dbReference type="Pfam" id="PF05426"/>
    </source>
</evidence>
<dbReference type="Pfam" id="PF13385">
    <property type="entry name" value="Laminin_G_3"/>
    <property type="match status" value="1"/>
</dbReference>
<evidence type="ECO:0000256" key="1">
    <source>
        <dbReference type="ARBA" id="ARBA00022729"/>
    </source>
</evidence>
<comment type="caution">
    <text evidence="5">The sequence shown here is derived from an EMBL/GenBank/DDBJ whole genome shotgun (WGS) entry which is preliminary data.</text>
</comment>
<organism evidence="5 6">
    <name type="scientific">Marinobacter halodurans</name>
    <dbReference type="NCBI Taxonomy" id="2528979"/>
    <lineage>
        <taxon>Bacteria</taxon>
        <taxon>Pseudomonadati</taxon>
        <taxon>Pseudomonadota</taxon>
        <taxon>Gammaproteobacteria</taxon>
        <taxon>Pseudomonadales</taxon>
        <taxon>Marinobacteraceae</taxon>
        <taxon>Marinobacter</taxon>
    </lineage>
</organism>